<organism evidence="1 2">
    <name type="scientific">Priestia megaterium</name>
    <name type="common">Bacillus megaterium</name>
    <dbReference type="NCBI Taxonomy" id="1404"/>
    <lineage>
        <taxon>Bacteria</taxon>
        <taxon>Bacillati</taxon>
        <taxon>Bacillota</taxon>
        <taxon>Bacilli</taxon>
        <taxon>Bacillales</taxon>
        <taxon>Bacillaceae</taxon>
        <taxon>Priestia</taxon>
    </lineage>
</organism>
<accession>A0AAE5P3C6</accession>
<reference evidence="1 2" key="1">
    <citation type="submission" date="2017-09" db="EMBL/GenBank/DDBJ databases">
        <title>Large-scale bioinformatics analysis of Bacillus genomes uncovers conserved roles of natural products in bacterial physiology.</title>
        <authorList>
            <consortium name="Agbiome Team Llc"/>
            <person name="Bleich R.M."/>
            <person name="Kirk G.J."/>
            <person name="Santa Maria K.C."/>
            <person name="Allen S.E."/>
            <person name="Farag S."/>
            <person name="Shank E.A."/>
            <person name="Bowers A."/>
        </authorList>
    </citation>
    <scope>NUCLEOTIDE SEQUENCE [LARGE SCALE GENOMIC DNA]</scope>
    <source>
        <strain evidence="1 2">AFS003013</strain>
    </source>
</reference>
<dbReference type="AlphaFoldDB" id="A0AAE5P3C6"/>
<gene>
    <name evidence="1" type="ORF">CN497_23685</name>
</gene>
<name>A0AAE5P3C6_PRIMG</name>
<proteinExistence type="predicted"/>
<evidence type="ECO:0000313" key="1">
    <source>
        <dbReference type="EMBL" id="PES30843.1"/>
    </source>
</evidence>
<comment type="caution">
    <text evidence="1">The sequence shown here is derived from an EMBL/GenBank/DDBJ whole genome shotgun (WGS) entry which is preliminary data.</text>
</comment>
<evidence type="ECO:0000313" key="2">
    <source>
        <dbReference type="Proteomes" id="UP000220341"/>
    </source>
</evidence>
<protein>
    <submittedName>
        <fullName evidence="1">AraC family transcriptional regulator</fullName>
    </submittedName>
</protein>
<dbReference type="EMBL" id="NTYW01000059">
    <property type="protein sequence ID" value="PES30843.1"/>
    <property type="molecule type" value="Genomic_DNA"/>
</dbReference>
<dbReference type="Proteomes" id="UP000220341">
    <property type="component" value="Unassembled WGS sequence"/>
</dbReference>
<sequence>MRRSVMINLSHKLKIKDFHNKINHQFGFEILNILNGQVMHEVFQTHQLMGKGDYISFNEAMCSHETSVAIFSDEFKRLRALGHKVSKQEYENFTMAPLKLLFEREYKCIVLWFGDDMFCQMNMLTVLAYLEQVAYKGKIFFNMINEITYRIETIEIFLSSYKKVYQQVLINHQFPKIQVISSMFQGIGLYMEYIKDDNEIVTYIRENEGQSQNELLKNLFQSFPQYGLGDVQYLKIIETITKV</sequence>